<keyword evidence="2" id="KW-1185">Reference proteome</keyword>
<evidence type="ECO:0000313" key="1">
    <source>
        <dbReference type="EMBL" id="MFB9070473.1"/>
    </source>
</evidence>
<proteinExistence type="predicted"/>
<dbReference type="Proteomes" id="UP001589575">
    <property type="component" value="Unassembled WGS sequence"/>
</dbReference>
<protein>
    <submittedName>
        <fullName evidence="1">Uncharacterized protein</fullName>
    </submittedName>
</protein>
<accession>A0ABV5FUV8</accession>
<dbReference type="EMBL" id="JBHMFI010000001">
    <property type="protein sequence ID" value="MFB9070473.1"/>
    <property type="molecule type" value="Genomic_DNA"/>
</dbReference>
<reference evidence="1 2" key="1">
    <citation type="submission" date="2024-09" db="EMBL/GenBank/DDBJ databases">
        <authorList>
            <person name="Sun Q."/>
            <person name="Mori K."/>
        </authorList>
    </citation>
    <scope>NUCLEOTIDE SEQUENCE [LARGE SCALE GENOMIC DNA]</scope>
    <source>
        <strain evidence="1 2">CCM 7609</strain>
    </source>
</reference>
<evidence type="ECO:0000313" key="2">
    <source>
        <dbReference type="Proteomes" id="UP001589575"/>
    </source>
</evidence>
<sequence>MPSAAQRTGVTLVRISRLRRFANRPKGPATVSDVIMGLRLQARIGGDDGRGGRRVVVGYQSVR</sequence>
<gene>
    <name evidence="1" type="ORF">ACFFX0_04415</name>
</gene>
<name>A0ABV5FUV8_9MICC</name>
<comment type="caution">
    <text evidence="1">The sequence shown here is derived from an EMBL/GenBank/DDBJ whole genome shotgun (WGS) entry which is preliminary data.</text>
</comment>
<organism evidence="1 2">
    <name type="scientific">Citricoccus parietis</name>
    <dbReference type="NCBI Taxonomy" id="592307"/>
    <lineage>
        <taxon>Bacteria</taxon>
        <taxon>Bacillati</taxon>
        <taxon>Actinomycetota</taxon>
        <taxon>Actinomycetes</taxon>
        <taxon>Micrococcales</taxon>
        <taxon>Micrococcaceae</taxon>
        <taxon>Citricoccus</taxon>
    </lineage>
</organism>